<keyword evidence="2" id="KW-1185">Reference proteome</keyword>
<protein>
    <submittedName>
        <fullName evidence="1">Uncharacterized protein</fullName>
    </submittedName>
</protein>
<reference evidence="1" key="1">
    <citation type="submission" date="2021-10" db="EMBL/GenBank/DDBJ databases">
        <title>Streptomyces nigrumlapis sp.nov.,an antimicrobial producing actinobacterium isolated from Black Gobi rocks.</title>
        <authorList>
            <person name="Wen Y."/>
            <person name="Zhang W."/>
            <person name="Liu X.G."/>
        </authorList>
    </citation>
    <scope>NUCLEOTIDE SEQUENCE</scope>
    <source>
        <strain evidence="1">ST13-2-2</strain>
    </source>
</reference>
<accession>A0ABY4M2U4</accession>
<dbReference type="EMBL" id="CP086322">
    <property type="protein sequence ID" value="UQA91184.1"/>
    <property type="molecule type" value="Genomic_DNA"/>
</dbReference>
<proteinExistence type="predicted"/>
<name>A0ABY4M2U4_9ACTN</name>
<gene>
    <name evidence="1" type="ORF">K9S39_04170</name>
</gene>
<dbReference type="Proteomes" id="UP000830115">
    <property type="component" value="Chromosome"/>
</dbReference>
<sequence length="151" mass="16496">MRVGYRLDAVRRQQVEAGDRARAAAGDFDERTLLGEQQLRAEPLLEDGDPLQRIRLDVQDVQERVVGEGFRELALVTAAPDLDGERTGMLGDRFDALERPDAPLVPLLDDAIEAPARGALFGAPHGSGARVGHGDVRVADRPGGLLLRRQW</sequence>
<organism evidence="1 2">
    <name type="scientific">Streptomyces halobius</name>
    <dbReference type="NCBI Taxonomy" id="2879846"/>
    <lineage>
        <taxon>Bacteria</taxon>
        <taxon>Bacillati</taxon>
        <taxon>Actinomycetota</taxon>
        <taxon>Actinomycetes</taxon>
        <taxon>Kitasatosporales</taxon>
        <taxon>Streptomycetaceae</taxon>
        <taxon>Streptomyces</taxon>
    </lineage>
</organism>
<evidence type="ECO:0000313" key="2">
    <source>
        <dbReference type="Proteomes" id="UP000830115"/>
    </source>
</evidence>
<dbReference type="RefSeq" id="WP_248861978.1">
    <property type="nucleotide sequence ID" value="NZ_CP086322.1"/>
</dbReference>
<evidence type="ECO:0000313" key="1">
    <source>
        <dbReference type="EMBL" id="UQA91184.1"/>
    </source>
</evidence>